<reference evidence="6 7" key="1">
    <citation type="submission" date="2019-04" db="EMBL/GenBank/DDBJ databases">
        <title>Cohnella sp. nov., isolated from soil.</title>
        <authorList>
            <person name="Kim W."/>
        </authorList>
    </citation>
    <scope>NUCLEOTIDE SEQUENCE [LARGE SCALE GENOMIC DNA]</scope>
    <source>
        <strain evidence="6 7">CAU 1483</strain>
    </source>
</reference>
<evidence type="ECO:0000259" key="5">
    <source>
        <dbReference type="Pfam" id="PF01593"/>
    </source>
</evidence>
<dbReference type="Pfam" id="PF01593">
    <property type="entry name" value="Amino_oxidase"/>
    <property type="match status" value="1"/>
</dbReference>
<evidence type="ECO:0000313" key="7">
    <source>
        <dbReference type="Proteomes" id="UP000309673"/>
    </source>
</evidence>
<dbReference type="PANTHER" id="PTHR43563">
    <property type="entry name" value="AMINE OXIDASE"/>
    <property type="match status" value="1"/>
</dbReference>
<proteinExistence type="inferred from homology"/>
<evidence type="ECO:0000256" key="3">
    <source>
        <dbReference type="ARBA" id="ARBA00023002"/>
    </source>
</evidence>
<dbReference type="EMBL" id="SUPK01000007">
    <property type="protein sequence ID" value="TJY41075.1"/>
    <property type="molecule type" value="Genomic_DNA"/>
</dbReference>
<feature type="binding site" evidence="4">
    <location>
        <begin position="105"/>
        <end position="106"/>
    </location>
    <ligand>
        <name>FAD</name>
        <dbReference type="ChEBI" id="CHEBI:57692"/>
    </ligand>
</feature>
<dbReference type="Gene3D" id="1.10.405.10">
    <property type="entry name" value="Guanine Nucleotide Dissociation Inhibitor, domain 1"/>
    <property type="match status" value="1"/>
</dbReference>
<comment type="cofactor">
    <cofactor evidence="1">
        <name>FAD</name>
        <dbReference type="ChEBI" id="CHEBI:57692"/>
    </cofactor>
</comment>
<dbReference type="SUPFAM" id="SSF54373">
    <property type="entry name" value="FAD-linked reductases, C-terminal domain"/>
    <property type="match status" value="1"/>
</dbReference>
<protein>
    <submittedName>
        <fullName evidence="6">Monoamine oxidase</fullName>
    </submittedName>
</protein>
<dbReference type="AlphaFoldDB" id="A0A4U0F8S3"/>
<dbReference type="Proteomes" id="UP000309673">
    <property type="component" value="Unassembled WGS sequence"/>
</dbReference>
<dbReference type="InterPro" id="IPR001613">
    <property type="entry name" value="Flavin_amine_oxidase"/>
</dbReference>
<dbReference type="InterPro" id="IPR002937">
    <property type="entry name" value="Amino_oxidase"/>
</dbReference>
<comment type="caution">
    <text evidence="6">The sequence shown here is derived from an EMBL/GenBank/DDBJ whole genome shotgun (WGS) entry which is preliminary data.</text>
</comment>
<feature type="binding site" evidence="4">
    <location>
        <position position="86"/>
    </location>
    <ligand>
        <name>FAD</name>
        <dbReference type="ChEBI" id="CHEBI:57692"/>
    </ligand>
</feature>
<dbReference type="OrthoDB" id="25353at2"/>
<name>A0A4U0F8S3_9BACL</name>
<evidence type="ECO:0000256" key="4">
    <source>
        <dbReference type="PIRSR" id="PIRSR601613-1"/>
    </source>
</evidence>
<organism evidence="6 7">
    <name type="scientific">Cohnella pontilimi</name>
    <dbReference type="NCBI Taxonomy" id="2564100"/>
    <lineage>
        <taxon>Bacteria</taxon>
        <taxon>Bacillati</taxon>
        <taxon>Bacillota</taxon>
        <taxon>Bacilli</taxon>
        <taxon>Bacillales</taxon>
        <taxon>Paenibacillaceae</taxon>
        <taxon>Cohnella</taxon>
    </lineage>
</organism>
<dbReference type="InterPro" id="IPR036188">
    <property type="entry name" value="FAD/NAD-bd_sf"/>
</dbReference>
<comment type="similarity">
    <text evidence="2">Belongs to the flavin monoamine oxidase family.</text>
</comment>
<feature type="domain" description="Amine oxidase" evidence="5">
    <location>
        <begin position="85"/>
        <end position="526"/>
    </location>
</feature>
<evidence type="ECO:0000313" key="6">
    <source>
        <dbReference type="EMBL" id="TJY41075.1"/>
    </source>
</evidence>
<keyword evidence="7" id="KW-1185">Reference proteome</keyword>
<dbReference type="PRINTS" id="PR00757">
    <property type="entry name" value="AMINEOXDASEF"/>
</dbReference>
<dbReference type="GO" id="GO:0016491">
    <property type="term" value="F:oxidoreductase activity"/>
    <property type="evidence" value="ECO:0007669"/>
    <property type="project" value="UniProtKB-KW"/>
</dbReference>
<sequence>MARTPLFRRLKDAVSVAGEAAEKDIPVEQVIRERTEKSISRKQFLQKAAIATVAAAIPDFVWKLNDVFAGDSSEPGRIVVIGAGLSGLTCAYQLKKAGYTAEIYEASERAGGRCWTRRGDFENGQIAEHGGEFIDTNHKELLQLVKEFGLTLDDVVRAQPAGTEELYYFDGSPYSFAEACKDFKAIWNTLHTEALAAGYPTLYNRYTARGRELDQMSIVDWIKSKIPGGMTSRLGKLIDVAYNIEYGAESTDQSALNMIYLLAYSNKNRLEMFGESDETYHVRGGNDQIVSKLVEALNDQIVYRTRLTAIKQNKNGGYTLTLQTGSSSRQLYADKVVLTLPFSILRSSVDYQGAGFRPLKKTAIQEQGMGTNSKLHVQFRTRHWEQLGCNGGTYADTGYQNTWDVTRAQPGETGILVNYTGGVIGASFDKGNPESRAKQFLSQLEPVLPGVTAKWNGLATLDYWTGYRWTLGSYSYWKVGQYTKFVGIEREKEGGCYFAGEHTSVDFQGYLNGAVESGQRAANEILADLKASGIAEVPLQQTI</sequence>
<dbReference type="InterPro" id="IPR050703">
    <property type="entry name" value="Flavin_MAO"/>
</dbReference>
<dbReference type="SUPFAM" id="SSF51905">
    <property type="entry name" value="FAD/NAD(P)-binding domain"/>
    <property type="match status" value="1"/>
</dbReference>
<gene>
    <name evidence="6" type="ORF">E5161_15335</name>
</gene>
<dbReference type="Gene3D" id="3.90.660.10">
    <property type="match status" value="1"/>
</dbReference>
<keyword evidence="3" id="KW-0560">Oxidoreductase</keyword>
<dbReference type="Gene3D" id="3.50.50.60">
    <property type="entry name" value="FAD/NAD(P)-binding domain"/>
    <property type="match status" value="1"/>
</dbReference>
<evidence type="ECO:0000256" key="2">
    <source>
        <dbReference type="ARBA" id="ARBA00005995"/>
    </source>
</evidence>
<accession>A0A4U0F8S3</accession>
<dbReference type="PANTHER" id="PTHR43563:SF1">
    <property type="entry name" value="AMINE OXIDASE [FLAVIN-CONTAINING] B"/>
    <property type="match status" value="1"/>
</dbReference>
<evidence type="ECO:0000256" key="1">
    <source>
        <dbReference type="ARBA" id="ARBA00001974"/>
    </source>
</evidence>
<dbReference type="RefSeq" id="WP_136778703.1">
    <property type="nucleotide sequence ID" value="NZ_SUPK01000007.1"/>
</dbReference>